<dbReference type="GeneID" id="92710292"/>
<dbReference type="GO" id="GO:0005886">
    <property type="term" value="C:plasma membrane"/>
    <property type="evidence" value="ECO:0007669"/>
    <property type="project" value="TreeGrafter"/>
</dbReference>
<accession>A0A1M6A4L6</accession>
<dbReference type="Proteomes" id="UP000184192">
    <property type="component" value="Unassembled WGS sequence"/>
</dbReference>
<evidence type="ECO:0000313" key="4">
    <source>
        <dbReference type="Proteomes" id="UP000184192"/>
    </source>
</evidence>
<evidence type="ECO:0000259" key="2">
    <source>
        <dbReference type="PROSITE" id="PS51704"/>
    </source>
</evidence>
<dbReference type="GO" id="GO:0006644">
    <property type="term" value="P:phospholipid metabolic process"/>
    <property type="evidence" value="ECO:0007669"/>
    <property type="project" value="TreeGrafter"/>
</dbReference>
<dbReference type="PANTHER" id="PTHR46320:SF1">
    <property type="entry name" value="GLYCEROPHOSPHODIESTER PHOSPHODIESTERASE 1"/>
    <property type="match status" value="1"/>
</dbReference>
<dbReference type="InterPro" id="IPR017946">
    <property type="entry name" value="PLC-like_Pdiesterase_TIM-brl"/>
</dbReference>
<dbReference type="Pfam" id="PF03009">
    <property type="entry name" value="GDPD"/>
    <property type="match status" value="1"/>
</dbReference>
<dbReference type="RefSeq" id="WP_025831889.1">
    <property type="nucleotide sequence ID" value="NZ_FQZN01000001.1"/>
</dbReference>
<dbReference type="PROSITE" id="PS51704">
    <property type="entry name" value="GP_PDE"/>
    <property type="match status" value="1"/>
</dbReference>
<dbReference type="eggNOG" id="COG0584">
    <property type="taxonomic scope" value="Bacteria"/>
</dbReference>
<organism evidence="3 4">
    <name type="scientific">Bacteroides stercorirosoris</name>
    <dbReference type="NCBI Taxonomy" id="871324"/>
    <lineage>
        <taxon>Bacteria</taxon>
        <taxon>Pseudomonadati</taxon>
        <taxon>Bacteroidota</taxon>
        <taxon>Bacteroidia</taxon>
        <taxon>Bacteroidales</taxon>
        <taxon>Bacteroidaceae</taxon>
        <taxon>Bacteroides</taxon>
    </lineage>
</organism>
<dbReference type="GO" id="GO:0006580">
    <property type="term" value="P:ethanolamine metabolic process"/>
    <property type="evidence" value="ECO:0007669"/>
    <property type="project" value="TreeGrafter"/>
</dbReference>
<feature type="domain" description="GP-PDE" evidence="2">
    <location>
        <begin position="22"/>
        <end position="279"/>
    </location>
</feature>
<dbReference type="InterPro" id="IPR030395">
    <property type="entry name" value="GP_PDE_dom"/>
</dbReference>
<dbReference type="AlphaFoldDB" id="A0A1M6A4L6"/>
<feature type="signal peptide" evidence="1">
    <location>
        <begin position="1"/>
        <end position="20"/>
    </location>
</feature>
<keyword evidence="1" id="KW-0732">Signal</keyword>
<protein>
    <submittedName>
        <fullName evidence="3">Glycerophosphoryl diester phosphodiesterase family protein</fullName>
    </submittedName>
</protein>
<dbReference type="Gene3D" id="3.20.20.190">
    <property type="entry name" value="Phosphatidylinositol (PI) phosphodiesterase"/>
    <property type="match status" value="1"/>
</dbReference>
<dbReference type="SUPFAM" id="SSF51695">
    <property type="entry name" value="PLC-like phosphodiesterases"/>
    <property type="match status" value="1"/>
</dbReference>
<dbReference type="GO" id="GO:0008889">
    <property type="term" value="F:glycerophosphodiester phosphodiesterase activity"/>
    <property type="evidence" value="ECO:0007669"/>
    <property type="project" value="TreeGrafter"/>
</dbReference>
<sequence length="374" mass="42280">MKKFIFFCFIICSWTTGLHAQRVFIAHRGVNMHGTIAGENSLEAISLAKRAGFQAIETDVRLSADGYLVVMHDSTLNRTCLNADGTILSVQVPVKTKTLIELKQDFILKADKSEMRSRIPTLREFLIDCKRNGLYTFIEPKLLDETGRHYKDIIALADEVLGKGNYVITSNNRANEIIRDLGVYDVRLMGILYQTVFEKIQNQGDCIMAISASRFDEDEYDRYVALAKSHGLMRESHADKFVHFNKINRNDINFISTDLLAPDLNGQGTLLVDKHEIKDFICPTITTVGNILLKKNQTVVLNEPLPCVTFGGIYLEIELKGNVEIELGNQIFNVKTGNVGKHQVLIYNAFPVFKVKSLSDESEIKRLMLKIVQF</sequence>
<gene>
    <name evidence="3" type="ORF">SAMN05444350_10135</name>
</gene>
<keyword evidence="4" id="KW-1185">Reference proteome</keyword>
<dbReference type="PANTHER" id="PTHR46320">
    <property type="entry name" value="GLYCEROPHOSPHODIESTER PHOSPHODIESTERASE 1"/>
    <property type="match status" value="1"/>
</dbReference>
<proteinExistence type="predicted"/>
<dbReference type="EMBL" id="FQZN01000001">
    <property type="protein sequence ID" value="SHI31345.1"/>
    <property type="molecule type" value="Genomic_DNA"/>
</dbReference>
<dbReference type="GO" id="GO:0070291">
    <property type="term" value="P:N-acylethanolamine metabolic process"/>
    <property type="evidence" value="ECO:0007669"/>
    <property type="project" value="TreeGrafter"/>
</dbReference>
<evidence type="ECO:0000256" key="1">
    <source>
        <dbReference type="SAM" id="SignalP"/>
    </source>
</evidence>
<feature type="chain" id="PRO_5009915582" evidence="1">
    <location>
        <begin position="21"/>
        <end position="374"/>
    </location>
</feature>
<evidence type="ECO:0000313" key="3">
    <source>
        <dbReference type="EMBL" id="SHI31345.1"/>
    </source>
</evidence>
<reference evidence="4" key="1">
    <citation type="submission" date="2016-11" db="EMBL/GenBank/DDBJ databases">
        <authorList>
            <person name="Varghese N."/>
            <person name="Submissions S."/>
        </authorList>
    </citation>
    <scope>NUCLEOTIDE SEQUENCE [LARGE SCALE GENOMIC DNA]</scope>
    <source>
        <strain evidence="4">DSM 26884</strain>
    </source>
</reference>
<name>A0A1M6A4L6_9BACE</name>